<dbReference type="KEGG" id="nno:NONO_c26430"/>
<sequence>MRLPRHWIGIDVLGTRFRGEIIVHSVAGQKVGRRFGRVAKAWCDFEGERLIAGIIHDAVNGHDYTDRAATDHGIECRLHWVLAPDGVPVGLNVWTAPGPVPPAPIMNSWIMDLQSVTTRSGGDDLTLIGDGRQPGEERPIRELLQWLVPDDAREFLSMYYNALTADAPRLIDAFWSVKPAGRQEWVHFWSAAAVDGELPPRRYMYGLTVQLVEREPFDPVLSKLIRFNNSTLLMVDARIRVVLTSTGPHARDFGEAELDEILGQHDLAEVLDAPADKVFEQQIQVGTRTFRSAAFLVTASAQDRHRSPVAILLEPLPDH</sequence>
<evidence type="ECO:0008006" key="3">
    <source>
        <dbReference type="Google" id="ProtNLM"/>
    </source>
</evidence>
<dbReference type="HOGENOM" id="CLU_871072_0_0_11"/>
<dbReference type="PATRIC" id="fig|1415166.3.peg.2708"/>
<keyword evidence="2" id="KW-1185">Reference proteome</keyword>
<evidence type="ECO:0000313" key="2">
    <source>
        <dbReference type="Proteomes" id="UP000019150"/>
    </source>
</evidence>
<name>W5TDN5_9NOCA</name>
<protein>
    <recommendedName>
        <fullName evidence="3">Rv3651-like N-terminal domain-containing protein</fullName>
    </recommendedName>
</protein>
<organism evidence="1 2">
    <name type="scientific">Nocardia nova SH22a</name>
    <dbReference type="NCBI Taxonomy" id="1415166"/>
    <lineage>
        <taxon>Bacteria</taxon>
        <taxon>Bacillati</taxon>
        <taxon>Actinomycetota</taxon>
        <taxon>Actinomycetes</taxon>
        <taxon>Mycobacteriales</taxon>
        <taxon>Nocardiaceae</taxon>
        <taxon>Nocardia</taxon>
    </lineage>
</organism>
<dbReference type="Proteomes" id="UP000019150">
    <property type="component" value="Chromosome"/>
</dbReference>
<dbReference type="eggNOG" id="ENOG5031EHH">
    <property type="taxonomic scope" value="Bacteria"/>
</dbReference>
<dbReference type="AlphaFoldDB" id="W5TDN5"/>
<accession>W5TDN5</accession>
<proteinExistence type="predicted"/>
<dbReference type="EMBL" id="CP006850">
    <property type="protein sequence ID" value="AHH17435.1"/>
    <property type="molecule type" value="Genomic_DNA"/>
</dbReference>
<gene>
    <name evidence="1" type="ORF">NONO_c26430</name>
</gene>
<evidence type="ECO:0000313" key="1">
    <source>
        <dbReference type="EMBL" id="AHH17435.1"/>
    </source>
</evidence>
<reference evidence="1 2" key="1">
    <citation type="journal article" date="2014" name="Appl. Environ. Microbiol.">
        <title>Insights into the Microbial Degradation of Rubber and Gutta-Percha by Analysis of the Complete Genome of Nocardia nova SH22a.</title>
        <authorList>
            <person name="Luo Q."/>
            <person name="Hiessl S."/>
            <person name="Poehlein A."/>
            <person name="Daniel R."/>
            <person name="Steinbuchel A."/>
        </authorList>
    </citation>
    <scope>NUCLEOTIDE SEQUENCE [LARGE SCALE GENOMIC DNA]</scope>
    <source>
        <strain evidence="1">SH22a</strain>
    </source>
</reference>